<dbReference type="AlphaFoldDB" id="A0A151ZFM9"/>
<name>A0A151ZFM9_TIELA</name>
<dbReference type="InterPro" id="IPR016024">
    <property type="entry name" value="ARM-type_fold"/>
</dbReference>
<dbReference type="OMA" id="RCIKFLA"/>
<feature type="compositionally biased region" description="Low complexity" evidence="3">
    <location>
        <begin position="477"/>
        <end position="496"/>
    </location>
</feature>
<evidence type="ECO:0000313" key="4">
    <source>
        <dbReference type="EMBL" id="KYQ92781.1"/>
    </source>
</evidence>
<dbReference type="GO" id="GO:0005634">
    <property type="term" value="C:nucleus"/>
    <property type="evidence" value="ECO:0007669"/>
    <property type="project" value="TreeGrafter"/>
</dbReference>
<proteinExistence type="inferred from homology"/>
<dbReference type="InParanoid" id="A0A151ZFM9"/>
<dbReference type="FunCoup" id="A0A151ZFM9">
    <property type="interactions" value="902"/>
</dbReference>
<dbReference type="SUPFAM" id="SSF48371">
    <property type="entry name" value="ARM repeat"/>
    <property type="match status" value="1"/>
</dbReference>
<comment type="similarity">
    <text evidence="1">Belongs to the API5 family.</text>
</comment>
<evidence type="ECO:0000256" key="2">
    <source>
        <dbReference type="ARBA" id="ARBA00022703"/>
    </source>
</evidence>
<evidence type="ECO:0008006" key="6">
    <source>
        <dbReference type="Google" id="ProtNLM"/>
    </source>
</evidence>
<dbReference type="GO" id="GO:0003723">
    <property type="term" value="F:RNA binding"/>
    <property type="evidence" value="ECO:0007669"/>
    <property type="project" value="TreeGrafter"/>
</dbReference>
<organism evidence="4 5">
    <name type="scientific">Tieghemostelium lacteum</name>
    <name type="common">Slime mold</name>
    <name type="synonym">Dictyostelium lacteum</name>
    <dbReference type="NCBI Taxonomy" id="361077"/>
    <lineage>
        <taxon>Eukaryota</taxon>
        <taxon>Amoebozoa</taxon>
        <taxon>Evosea</taxon>
        <taxon>Eumycetozoa</taxon>
        <taxon>Dictyostelia</taxon>
        <taxon>Dictyosteliales</taxon>
        <taxon>Raperosteliaceae</taxon>
        <taxon>Tieghemostelium</taxon>
    </lineage>
</organism>
<comment type="caution">
    <text evidence="4">The sequence shown here is derived from an EMBL/GenBank/DDBJ whole genome shotgun (WGS) entry which is preliminary data.</text>
</comment>
<reference evidence="4 5" key="1">
    <citation type="submission" date="2015-12" db="EMBL/GenBank/DDBJ databases">
        <title>Dictyostelia acquired genes for synthesis and detection of signals that induce cell-type specialization by lateral gene transfer from prokaryotes.</title>
        <authorList>
            <person name="Gloeckner G."/>
            <person name="Schaap P."/>
        </authorList>
    </citation>
    <scope>NUCLEOTIDE SEQUENCE [LARGE SCALE GENOMIC DNA]</scope>
    <source>
        <strain evidence="4 5">TK</strain>
    </source>
</reference>
<feature type="compositionally biased region" description="Basic and acidic residues" evidence="3">
    <location>
        <begin position="498"/>
        <end position="518"/>
    </location>
</feature>
<dbReference type="PANTHER" id="PTHR12758:SF19">
    <property type="entry name" value="APOPTOSIS INHIBITOR 5"/>
    <property type="match status" value="1"/>
</dbReference>
<dbReference type="InterPro" id="IPR008383">
    <property type="entry name" value="API5"/>
</dbReference>
<dbReference type="Proteomes" id="UP000076078">
    <property type="component" value="Unassembled WGS sequence"/>
</dbReference>
<sequence length="569" mass="64957">MSTSTSTSTSTDSQIISKFYEYAEKLEANPTFQGDLELYNEILSLSQRSNQTKRLTPQFVSKFFKRFPTVQEKSVDCIIDLFESEEVAVRIGAIKSVSDICQQDPKLISRMVDILSQILNTDSKVETDCILTTIQAIYKINSLNTLDGMLTFLESLEEQSINKTLLIKLIQTELLPSIKSEYIKSTPEIETIFRNRIFGLLVLFTSKNESSTLFQFFDCFPNYQLKDLVQLVELYLPKIPQDISVKDGVNRALGYLRILTHRTELISNHMKQSVIGEQPVPTGLYQFMLKRVFSVWDQIEDALIKTEILSLFAQVSILIPIQEIREFIEPLYKIFTIYAPLQLEENADLDFVALESLLYSLAALCSKSISSTKILGYTTITGQPSDMSQEVNKERLVDFQSRLRLLNAKSKETAIKVKKSIDQLKKEDATKQFLKKSYKAIQNISLLSQCFLQNQPTYSIQNMVLSSIKKQHKLKFKSFSPSQSPSLQSNKPQSPSESKAKENRYKPYVPPDRREDSNKNNNNNNNKNNNQGGKQNKNNKQQGGGVKLNIETEKKNKPSHFKGRGDKNF</sequence>
<dbReference type="Pfam" id="PF05918">
    <property type="entry name" value="API5"/>
    <property type="match status" value="1"/>
</dbReference>
<accession>A0A151ZFM9</accession>
<gene>
    <name evidence="4" type="ORF">DLAC_05360</name>
</gene>
<dbReference type="EMBL" id="LODT01000028">
    <property type="protein sequence ID" value="KYQ92781.1"/>
    <property type="molecule type" value="Genomic_DNA"/>
</dbReference>
<dbReference type="Gene3D" id="1.25.10.10">
    <property type="entry name" value="Leucine-rich Repeat Variant"/>
    <property type="match status" value="1"/>
</dbReference>
<dbReference type="OrthoDB" id="19224at2759"/>
<feature type="compositionally biased region" description="Low complexity" evidence="3">
    <location>
        <begin position="519"/>
        <end position="541"/>
    </location>
</feature>
<keyword evidence="2" id="KW-0053">Apoptosis</keyword>
<dbReference type="InterPro" id="IPR011989">
    <property type="entry name" value="ARM-like"/>
</dbReference>
<evidence type="ECO:0000256" key="3">
    <source>
        <dbReference type="SAM" id="MobiDB-lite"/>
    </source>
</evidence>
<evidence type="ECO:0000256" key="1">
    <source>
        <dbReference type="ARBA" id="ARBA00009515"/>
    </source>
</evidence>
<evidence type="ECO:0000313" key="5">
    <source>
        <dbReference type="Proteomes" id="UP000076078"/>
    </source>
</evidence>
<dbReference type="PANTHER" id="PTHR12758">
    <property type="entry name" value="APOPTOSIS INHIBITOR 5-RELATED"/>
    <property type="match status" value="1"/>
</dbReference>
<dbReference type="STRING" id="361077.A0A151ZFM9"/>
<keyword evidence="5" id="KW-1185">Reference proteome</keyword>
<protein>
    <recommendedName>
        <fullName evidence="6">Apoptosis inhibitor 5</fullName>
    </recommendedName>
</protein>
<feature type="region of interest" description="Disordered" evidence="3">
    <location>
        <begin position="476"/>
        <end position="569"/>
    </location>
</feature>